<accession>A0A8X6V0J7</accession>
<comment type="caution">
    <text evidence="1">The sequence shown here is derived from an EMBL/GenBank/DDBJ whole genome shotgun (WGS) entry which is preliminary data.</text>
</comment>
<evidence type="ECO:0000313" key="2">
    <source>
        <dbReference type="Proteomes" id="UP000887159"/>
    </source>
</evidence>
<keyword evidence="2" id="KW-1185">Reference proteome</keyword>
<organism evidence="1 2">
    <name type="scientific">Trichonephila clavipes</name>
    <name type="common">Golden silk orbweaver</name>
    <name type="synonym">Nephila clavipes</name>
    <dbReference type="NCBI Taxonomy" id="2585209"/>
    <lineage>
        <taxon>Eukaryota</taxon>
        <taxon>Metazoa</taxon>
        <taxon>Ecdysozoa</taxon>
        <taxon>Arthropoda</taxon>
        <taxon>Chelicerata</taxon>
        <taxon>Arachnida</taxon>
        <taxon>Araneae</taxon>
        <taxon>Araneomorphae</taxon>
        <taxon>Entelegynae</taxon>
        <taxon>Araneoidea</taxon>
        <taxon>Nephilidae</taxon>
        <taxon>Trichonephila</taxon>
    </lineage>
</organism>
<gene>
    <name evidence="1" type="ORF">TNCV_4800001</name>
</gene>
<protein>
    <submittedName>
        <fullName evidence="1">Uncharacterized protein</fullName>
    </submittedName>
</protein>
<sequence length="188" mass="21586">MSYEVQPQRTQLYHLLTVGEDSMLVLAENESAVGDFRLSLISPQRSRRFLPGLDCVQLFVDQKASCRTSFQYLTPIEQCFDSARIENLHWCATVQHYAATHKDIFETKSGVSLLHREKRTRSIFSADEDSMRIALSGVRTRHPFRWGKRRIHQIPFVVNNNRADVKTTVAILRDRRPPINTVAGSRAS</sequence>
<proteinExistence type="predicted"/>
<evidence type="ECO:0000313" key="1">
    <source>
        <dbReference type="EMBL" id="GFX94723.1"/>
    </source>
</evidence>
<reference evidence="1" key="1">
    <citation type="submission" date="2020-08" db="EMBL/GenBank/DDBJ databases">
        <title>Multicomponent nature underlies the extraordinary mechanical properties of spider dragline silk.</title>
        <authorList>
            <person name="Kono N."/>
            <person name="Nakamura H."/>
            <person name="Mori M."/>
            <person name="Yoshida Y."/>
            <person name="Ohtoshi R."/>
            <person name="Malay A.D."/>
            <person name="Moran D.A.P."/>
            <person name="Tomita M."/>
            <person name="Numata K."/>
            <person name="Arakawa K."/>
        </authorList>
    </citation>
    <scope>NUCLEOTIDE SEQUENCE</scope>
</reference>
<name>A0A8X6V0J7_TRICX</name>
<dbReference type="AlphaFoldDB" id="A0A8X6V0J7"/>
<dbReference type="EMBL" id="BMAU01021179">
    <property type="protein sequence ID" value="GFX94723.1"/>
    <property type="molecule type" value="Genomic_DNA"/>
</dbReference>
<dbReference type="Proteomes" id="UP000887159">
    <property type="component" value="Unassembled WGS sequence"/>
</dbReference>